<keyword evidence="1" id="KW-1133">Transmembrane helix</keyword>
<feature type="transmembrane region" description="Helical" evidence="1">
    <location>
        <begin position="105"/>
        <end position="121"/>
    </location>
</feature>
<proteinExistence type="predicted"/>
<evidence type="ECO:0000256" key="1">
    <source>
        <dbReference type="SAM" id="Phobius"/>
    </source>
</evidence>
<evidence type="ECO:0000313" key="2">
    <source>
        <dbReference type="EMBL" id="QHT12619.1"/>
    </source>
</evidence>
<name>A0A6C0D9J0_9ZZZZ</name>
<dbReference type="EMBL" id="MN739548">
    <property type="protein sequence ID" value="QHT12619.1"/>
    <property type="molecule type" value="Genomic_DNA"/>
</dbReference>
<protein>
    <submittedName>
        <fullName evidence="2">Uncharacterized protein</fullName>
    </submittedName>
</protein>
<feature type="transmembrane region" description="Helical" evidence="1">
    <location>
        <begin position="37"/>
        <end position="56"/>
    </location>
</feature>
<sequence>MNNYIKKNTEGLNKHEIKHDKYSGIFSDQDGNPDFKGLGPFLKGMLYLFIFSIIIIENNNNYYLLILLFLFFVGRIMTAVRFYYIETLDANGADNYFVRMNAVEHYVEGFIALFVMLYLSLNKTFAKKK</sequence>
<feature type="transmembrane region" description="Helical" evidence="1">
    <location>
        <begin position="63"/>
        <end position="85"/>
    </location>
</feature>
<organism evidence="2">
    <name type="scientific">viral metagenome</name>
    <dbReference type="NCBI Taxonomy" id="1070528"/>
    <lineage>
        <taxon>unclassified sequences</taxon>
        <taxon>metagenomes</taxon>
        <taxon>organismal metagenomes</taxon>
    </lineage>
</organism>
<keyword evidence="1" id="KW-0812">Transmembrane</keyword>
<reference evidence="2" key="1">
    <citation type="journal article" date="2020" name="Nature">
        <title>Giant virus diversity and host interactions through global metagenomics.</title>
        <authorList>
            <person name="Schulz F."/>
            <person name="Roux S."/>
            <person name="Paez-Espino D."/>
            <person name="Jungbluth S."/>
            <person name="Walsh D.A."/>
            <person name="Denef V.J."/>
            <person name="McMahon K.D."/>
            <person name="Konstantinidis K.T."/>
            <person name="Eloe-Fadrosh E.A."/>
            <person name="Kyrpides N.C."/>
            <person name="Woyke T."/>
        </authorList>
    </citation>
    <scope>NUCLEOTIDE SEQUENCE</scope>
    <source>
        <strain evidence="2">GVMAG-M-3300023174-130</strain>
    </source>
</reference>
<dbReference type="AlphaFoldDB" id="A0A6C0D9J0"/>
<accession>A0A6C0D9J0</accession>
<keyword evidence="1" id="KW-0472">Membrane</keyword>